<dbReference type="EMBL" id="JABAIA010000003">
    <property type="protein sequence ID" value="NLR67364.1"/>
    <property type="molecule type" value="Genomic_DNA"/>
</dbReference>
<dbReference type="SUPFAM" id="SSF88659">
    <property type="entry name" value="Sigma3 and sigma4 domains of RNA polymerase sigma factors"/>
    <property type="match status" value="2"/>
</dbReference>
<keyword evidence="2" id="KW-1185">Reference proteome</keyword>
<proteinExistence type="predicted"/>
<name>A0A847RZC1_9BACT</name>
<accession>A0A847RZC1</accession>
<dbReference type="SUPFAM" id="SSF88946">
    <property type="entry name" value="Sigma2 domain of RNA polymerase sigma factors"/>
    <property type="match status" value="1"/>
</dbReference>
<comment type="caution">
    <text evidence="1">The sequence shown here is derived from an EMBL/GenBank/DDBJ whole genome shotgun (WGS) entry which is preliminary data.</text>
</comment>
<dbReference type="Proteomes" id="UP000570474">
    <property type="component" value="Unassembled WGS sequence"/>
</dbReference>
<dbReference type="GO" id="GO:0003700">
    <property type="term" value="F:DNA-binding transcription factor activity"/>
    <property type="evidence" value="ECO:0007669"/>
    <property type="project" value="InterPro"/>
</dbReference>
<gene>
    <name evidence="1" type="ORF">HGH92_23870</name>
</gene>
<dbReference type="InterPro" id="IPR013325">
    <property type="entry name" value="RNA_pol_sigma_r2"/>
</dbReference>
<dbReference type="Gene3D" id="1.10.1740.10">
    <property type="match status" value="1"/>
</dbReference>
<dbReference type="InterPro" id="IPR013324">
    <property type="entry name" value="RNA_pol_sigma_r3/r4-like"/>
</dbReference>
<dbReference type="Gene3D" id="1.10.10.10">
    <property type="entry name" value="Winged helix-like DNA-binding domain superfamily/Winged helix DNA-binding domain"/>
    <property type="match status" value="1"/>
</dbReference>
<organism evidence="1 2">
    <name type="scientific">Chitinophaga varians</name>
    <dbReference type="NCBI Taxonomy" id="2202339"/>
    <lineage>
        <taxon>Bacteria</taxon>
        <taxon>Pseudomonadati</taxon>
        <taxon>Bacteroidota</taxon>
        <taxon>Chitinophagia</taxon>
        <taxon>Chitinophagales</taxon>
        <taxon>Chitinophagaceae</taxon>
        <taxon>Chitinophaga</taxon>
    </lineage>
</organism>
<dbReference type="AlphaFoldDB" id="A0A847RZC1"/>
<dbReference type="InterPro" id="IPR036388">
    <property type="entry name" value="WH-like_DNA-bd_sf"/>
</dbReference>
<evidence type="ECO:0000313" key="1">
    <source>
        <dbReference type="EMBL" id="NLR67364.1"/>
    </source>
</evidence>
<evidence type="ECO:0000313" key="2">
    <source>
        <dbReference type="Proteomes" id="UP000570474"/>
    </source>
</evidence>
<reference evidence="1 2" key="1">
    <citation type="submission" date="2020-04" db="EMBL/GenBank/DDBJ databases">
        <authorList>
            <person name="Yin C."/>
        </authorList>
    </citation>
    <scope>NUCLEOTIDE SEQUENCE [LARGE SCALE GENOMIC DNA]</scope>
    <source>
        <strain evidence="1 2">Ae27</strain>
    </source>
</reference>
<sequence length="267" mass="31955">MPENTYRSSGGDFHAHEYFRLFREGNQKGMNYIYNLLYNTVFSCARTIISDEFEIMTIIQDAFNLIWNRRSMMENIEHIKNYLCKRVKWDCLTYSVKGKNRPLSLESFQEQGISLAIFDPQEEAAHRERQLTDEENLDLIWKAQEYLHPKEGKLIKLMLECYSYAEIVTITGYTRQFINREEKRLIKKLSPYIERLKKASQQANYQYASNIAYYEKFLTPLQIMIMKLYYEKGYTFHQISEELNITITKVMKEYLAAEQCIRDARKH</sequence>
<dbReference type="GO" id="GO:0006352">
    <property type="term" value="P:DNA-templated transcription initiation"/>
    <property type="evidence" value="ECO:0007669"/>
    <property type="project" value="InterPro"/>
</dbReference>
<protein>
    <submittedName>
        <fullName evidence="1">Sigma-70 family RNA polymerase sigma factor</fullName>
    </submittedName>
</protein>